<dbReference type="PANTHER" id="PTHR33164">
    <property type="entry name" value="TRANSCRIPTIONAL REGULATOR, MARR FAMILY"/>
    <property type="match status" value="1"/>
</dbReference>
<accession>A0AAV3WWH8</accession>
<dbReference type="Gene3D" id="1.10.10.10">
    <property type="entry name" value="Winged helix-like DNA-binding domain superfamily/Winged helix DNA-binding domain"/>
    <property type="match status" value="1"/>
</dbReference>
<dbReference type="GO" id="GO:0003677">
    <property type="term" value="F:DNA binding"/>
    <property type="evidence" value="ECO:0007669"/>
    <property type="project" value="UniProtKB-KW"/>
</dbReference>
<dbReference type="AlphaFoldDB" id="A0AAV3WWH8"/>
<feature type="domain" description="HTH marR-type" evidence="4">
    <location>
        <begin position="1"/>
        <end position="97"/>
    </location>
</feature>
<name>A0AAV3WWH8_9LACT</name>
<dbReference type="InterPro" id="IPR000835">
    <property type="entry name" value="HTH_MarR-typ"/>
</dbReference>
<comment type="caution">
    <text evidence="5">The sequence shown here is derived from an EMBL/GenBank/DDBJ whole genome shotgun (WGS) entry which is preliminary data.</text>
</comment>
<dbReference type="SUPFAM" id="SSF46785">
    <property type="entry name" value="Winged helix' DNA-binding domain"/>
    <property type="match status" value="1"/>
</dbReference>
<sequence>MIKYSEEKTTYTKLGQLLGSSRQNVKNLALSLEKKGFITITIEPSNKRNTLIILTKKAHEYSEAVFDNHTDYLNNIFQDYSNDEIHLFYNMITKLYAGVERLEETFNE</sequence>
<evidence type="ECO:0000256" key="1">
    <source>
        <dbReference type="ARBA" id="ARBA00023015"/>
    </source>
</evidence>
<evidence type="ECO:0000313" key="6">
    <source>
        <dbReference type="Proteomes" id="UP000887127"/>
    </source>
</evidence>
<keyword evidence="2" id="KW-0238">DNA-binding</keyword>
<evidence type="ECO:0000313" key="5">
    <source>
        <dbReference type="EMBL" id="GEQ36598.1"/>
    </source>
</evidence>
<dbReference type="GO" id="GO:0006950">
    <property type="term" value="P:response to stress"/>
    <property type="evidence" value="ECO:0007669"/>
    <property type="project" value="TreeGrafter"/>
</dbReference>
<dbReference type="EMBL" id="BKBI01000017">
    <property type="protein sequence ID" value="GEQ36598.1"/>
    <property type="molecule type" value="Genomic_DNA"/>
</dbReference>
<dbReference type="GO" id="GO:0003700">
    <property type="term" value="F:DNA-binding transcription factor activity"/>
    <property type="evidence" value="ECO:0007669"/>
    <property type="project" value="InterPro"/>
</dbReference>
<dbReference type="InterPro" id="IPR023187">
    <property type="entry name" value="Tscrpt_reg_MarR-type_CS"/>
</dbReference>
<keyword evidence="3" id="KW-0804">Transcription</keyword>
<dbReference type="InterPro" id="IPR036390">
    <property type="entry name" value="WH_DNA-bd_sf"/>
</dbReference>
<dbReference type="Proteomes" id="UP000887127">
    <property type="component" value="Unassembled WGS sequence"/>
</dbReference>
<dbReference type="PRINTS" id="PR00598">
    <property type="entry name" value="HTHMARR"/>
</dbReference>
<dbReference type="SMART" id="SM00347">
    <property type="entry name" value="HTH_MARR"/>
    <property type="match status" value="1"/>
</dbReference>
<dbReference type="InterPro" id="IPR036388">
    <property type="entry name" value="WH-like_DNA-bd_sf"/>
</dbReference>
<gene>
    <name evidence="5" type="ORF">M132T_21060</name>
</gene>
<evidence type="ECO:0000259" key="4">
    <source>
        <dbReference type="PROSITE" id="PS50995"/>
    </source>
</evidence>
<evidence type="ECO:0000256" key="3">
    <source>
        <dbReference type="ARBA" id="ARBA00023163"/>
    </source>
</evidence>
<evidence type="ECO:0000256" key="2">
    <source>
        <dbReference type="ARBA" id="ARBA00023125"/>
    </source>
</evidence>
<dbReference type="InterPro" id="IPR039422">
    <property type="entry name" value="MarR/SlyA-like"/>
</dbReference>
<dbReference type="PROSITE" id="PS50995">
    <property type="entry name" value="HTH_MARR_2"/>
    <property type="match status" value="1"/>
</dbReference>
<dbReference type="PANTHER" id="PTHR33164:SF43">
    <property type="entry name" value="HTH-TYPE TRANSCRIPTIONAL REPRESSOR YETL"/>
    <property type="match status" value="1"/>
</dbReference>
<dbReference type="PROSITE" id="PS01117">
    <property type="entry name" value="HTH_MARR_1"/>
    <property type="match status" value="1"/>
</dbReference>
<protein>
    <recommendedName>
        <fullName evidence="4">HTH marR-type domain-containing protein</fullName>
    </recommendedName>
</protein>
<reference evidence="5" key="1">
    <citation type="submission" date="2019-08" db="EMBL/GenBank/DDBJ databases">
        <title>Marinilactibacillus psychrotolerans M13-2T whole genome sequencing project.</title>
        <authorList>
            <person name="Ishikawa M."/>
            <person name="Suzuki T."/>
            <person name="Matsutani M."/>
        </authorList>
    </citation>
    <scope>NUCLEOTIDE SEQUENCE</scope>
    <source>
        <strain evidence="5">M13-2T</strain>
    </source>
</reference>
<dbReference type="RefSeq" id="WP_087057253.1">
    <property type="nucleotide sequence ID" value="NZ_VBTE01000003.1"/>
</dbReference>
<keyword evidence="1" id="KW-0805">Transcription regulation</keyword>
<organism evidence="5 6">
    <name type="scientific">Marinilactibacillus psychrotolerans</name>
    <dbReference type="NCBI Taxonomy" id="191770"/>
    <lineage>
        <taxon>Bacteria</taxon>
        <taxon>Bacillati</taxon>
        <taxon>Bacillota</taxon>
        <taxon>Bacilli</taxon>
        <taxon>Lactobacillales</taxon>
        <taxon>Carnobacteriaceae</taxon>
        <taxon>Marinilactibacillus</taxon>
    </lineage>
</organism>
<proteinExistence type="predicted"/>